<dbReference type="Proteomes" id="UP000035740">
    <property type="component" value="Unassembled WGS sequence"/>
</dbReference>
<feature type="non-terminal residue" evidence="1">
    <location>
        <position position="165"/>
    </location>
</feature>
<dbReference type="OrthoDB" id="18648at2759"/>
<dbReference type="GO" id="GO:0010508">
    <property type="term" value="P:positive regulation of autophagy"/>
    <property type="evidence" value="ECO:0007669"/>
    <property type="project" value="TreeGrafter"/>
</dbReference>
<gene>
    <name evidence="1" type="ORF">BVRB_030750</name>
</gene>
<dbReference type="PANTHER" id="PTHR13153">
    <property type="entry name" value="CGTHBA PROTEIN -14 GENE PROTEIN"/>
    <property type="match status" value="1"/>
</dbReference>
<dbReference type="GO" id="GO:1990130">
    <property type="term" value="C:GATOR1 complex"/>
    <property type="evidence" value="ECO:0007669"/>
    <property type="project" value="TreeGrafter"/>
</dbReference>
<dbReference type="GO" id="GO:0034198">
    <property type="term" value="P:cellular response to amino acid starvation"/>
    <property type="evidence" value="ECO:0007669"/>
    <property type="project" value="TreeGrafter"/>
</dbReference>
<dbReference type="InterPro" id="IPR005365">
    <property type="entry name" value="Npr3"/>
</dbReference>
<proteinExistence type="predicted"/>
<accession>A0A0J8DRZ1</accession>
<dbReference type="Pfam" id="PF03666">
    <property type="entry name" value="NPR3"/>
    <property type="match status" value="1"/>
</dbReference>
<dbReference type="GO" id="GO:1904262">
    <property type="term" value="P:negative regulation of TORC1 signaling"/>
    <property type="evidence" value="ECO:0007669"/>
    <property type="project" value="TreeGrafter"/>
</dbReference>
<reference evidence="1 2" key="1">
    <citation type="journal article" date="2014" name="Nature">
        <title>The genome of the recently domesticated crop plant sugar beet (Beta vulgaris).</title>
        <authorList>
            <person name="Dohm J.C."/>
            <person name="Minoche A.E."/>
            <person name="Holtgrawe D."/>
            <person name="Capella-Gutierrez S."/>
            <person name="Zakrzewski F."/>
            <person name="Tafer H."/>
            <person name="Rupp O."/>
            <person name="Sorensen T.R."/>
            <person name="Stracke R."/>
            <person name="Reinhardt R."/>
            <person name="Goesmann A."/>
            <person name="Kraft T."/>
            <person name="Schulz B."/>
            <person name="Stadler P.F."/>
            <person name="Schmidt T."/>
            <person name="Gabaldon T."/>
            <person name="Lehrach H."/>
            <person name="Weisshaar B."/>
            <person name="Himmelbauer H."/>
        </authorList>
    </citation>
    <scope>NUCLEOTIDE SEQUENCE [LARGE SCALE GENOMIC DNA]</scope>
    <source>
        <tissue evidence="1">Taproot</tissue>
    </source>
</reference>
<dbReference type="PANTHER" id="PTHR13153:SF5">
    <property type="entry name" value="GATOR COMPLEX PROTEIN NPRL3"/>
    <property type="match status" value="1"/>
</dbReference>
<sequence>MLQLEISSNELKVAILSQLRDQHEKDANIQLKLSSLARSLNEICEALARHTLRNIQINGRIHVGISEGVSNQNELKSNLRPYRTILLLEDADNLLDQLPDDASSTLRRLIRVANPMKSFRDLSVDLGMPISHVFRIAAHLVLWRKARIMNTLTKHSVLTINPDAV</sequence>
<evidence type="ECO:0000313" key="1">
    <source>
        <dbReference type="EMBL" id="KMS93510.1"/>
    </source>
</evidence>
<organism evidence="1 2">
    <name type="scientific">Beta vulgaris subsp. vulgaris</name>
    <name type="common">Beet</name>
    <dbReference type="NCBI Taxonomy" id="3555"/>
    <lineage>
        <taxon>Eukaryota</taxon>
        <taxon>Viridiplantae</taxon>
        <taxon>Streptophyta</taxon>
        <taxon>Embryophyta</taxon>
        <taxon>Tracheophyta</taxon>
        <taxon>Spermatophyta</taxon>
        <taxon>Magnoliopsida</taxon>
        <taxon>eudicotyledons</taxon>
        <taxon>Gunneridae</taxon>
        <taxon>Pentapetalae</taxon>
        <taxon>Caryophyllales</taxon>
        <taxon>Chenopodiaceae</taxon>
        <taxon>Betoideae</taxon>
        <taxon>Beta</taxon>
    </lineage>
</organism>
<dbReference type="AlphaFoldDB" id="A0A0J8DRZ1"/>
<keyword evidence="2" id="KW-1185">Reference proteome</keyword>
<dbReference type="EMBL" id="KQ101967">
    <property type="protein sequence ID" value="KMS93510.1"/>
    <property type="molecule type" value="Genomic_DNA"/>
</dbReference>
<name>A0A0J8DRZ1_BETVV</name>
<protein>
    <submittedName>
        <fullName evidence="1">Uncharacterized protein</fullName>
    </submittedName>
</protein>
<dbReference type="GO" id="GO:0038202">
    <property type="term" value="P:TORC1 signaling"/>
    <property type="evidence" value="ECO:0007669"/>
    <property type="project" value="TreeGrafter"/>
</dbReference>
<evidence type="ECO:0000313" key="2">
    <source>
        <dbReference type="Proteomes" id="UP000035740"/>
    </source>
</evidence>